<dbReference type="Pfam" id="PF21370">
    <property type="entry name" value="PAS_GdpP"/>
    <property type="match status" value="1"/>
</dbReference>
<evidence type="ECO:0000256" key="2">
    <source>
        <dbReference type="ARBA" id="ARBA00022475"/>
    </source>
</evidence>
<proteinExistence type="inferred from homology"/>
<comment type="similarity">
    <text evidence="6">Belongs to the GdpP/PdeA phosphodiesterase family.</text>
</comment>
<organism evidence="9 10">
    <name type="scientific">Paenibacillus harenae</name>
    <dbReference type="NCBI Taxonomy" id="306543"/>
    <lineage>
        <taxon>Bacteria</taxon>
        <taxon>Bacillati</taxon>
        <taxon>Bacillota</taxon>
        <taxon>Bacilli</taxon>
        <taxon>Bacillales</taxon>
        <taxon>Paenibacillaceae</taxon>
        <taxon>Paenibacillus</taxon>
    </lineage>
</organism>
<keyword evidence="2 6" id="KW-1003">Cell membrane</keyword>
<dbReference type="InterPro" id="IPR014528">
    <property type="entry name" value="GdpP/PdeA"/>
</dbReference>
<evidence type="ECO:0000256" key="4">
    <source>
        <dbReference type="ARBA" id="ARBA00022989"/>
    </source>
</evidence>
<dbReference type="PANTHER" id="PTHR47618:SF2">
    <property type="entry name" value="CYCLIC-DI-AMP PHOSPHODIESTERASE GDPP"/>
    <property type="match status" value="1"/>
</dbReference>
<gene>
    <name evidence="9" type="ORF">J2T15_002636</name>
</gene>
<evidence type="ECO:0000256" key="6">
    <source>
        <dbReference type="PIRNR" id="PIRNR026583"/>
    </source>
</evidence>
<evidence type="ECO:0000256" key="7">
    <source>
        <dbReference type="SAM" id="Phobius"/>
    </source>
</evidence>
<dbReference type="EC" id="3.1.4.-" evidence="6"/>
<evidence type="ECO:0000256" key="3">
    <source>
        <dbReference type="ARBA" id="ARBA00022692"/>
    </source>
</evidence>
<keyword evidence="6" id="KW-0378">Hydrolase</keyword>
<evidence type="ECO:0000313" key="10">
    <source>
        <dbReference type="Proteomes" id="UP001229346"/>
    </source>
</evidence>
<name>A0ABT9U0N6_PAEHA</name>
<dbReference type="Gene3D" id="3.30.450.20">
    <property type="entry name" value="PAS domain"/>
    <property type="match status" value="1"/>
</dbReference>
<protein>
    <recommendedName>
        <fullName evidence="6">Cyclic-di-AMP phosphodiesterase</fullName>
        <ecNumber evidence="6">3.1.4.-</ecNumber>
    </recommendedName>
</protein>
<dbReference type="Pfam" id="PF01368">
    <property type="entry name" value="DHH"/>
    <property type="match status" value="1"/>
</dbReference>
<keyword evidence="5 6" id="KW-0472">Membrane</keyword>
<dbReference type="SUPFAM" id="SSF64182">
    <property type="entry name" value="DHH phosphoesterases"/>
    <property type="match status" value="1"/>
</dbReference>
<evidence type="ECO:0000259" key="8">
    <source>
        <dbReference type="PROSITE" id="PS50887"/>
    </source>
</evidence>
<dbReference type="PANTHER" id="PTHR47618">
    <property type="entry name" value="BIFUNCTIONAL OLIGORIBONUCLEASE AND PAP PHOSPHATASE NRNA"/>
    <property type="match status" value="1"/>
</dbReference>
<accession>A0ABT9U0N6</accession>
<dbReference type="Pfam" id="PF24898">
    <property type="entry name" value="GGDEF_GdpP"/>
    <property type="match status" value="1"/>
</dbReference>
<dbReference type="SMART" id="SM00267">
    <property type="entry name" value="GGDEF"/>
    <property type="match status" value="1"/>
</dbReference>
<reference evidence="9 10" key="1">
    <citation type="submission" date="2023-07" db="EMBL/GenBank/DDBJ databases">
        <title>Sorghum-associated microbial communities from plants grown in Nebraska, USA.</title>
        <authorList>
            <person name="Schachtman D."/>
        </authorList>
    </citation>
    <scope>NUCLEOTIDE SEQUENCE [LARGE SCALE GENOMIC DNA]</scope>
    <source>
        <strain evidence="9 10">CC482</strain>
    </source>
</reference>
<dbReference type="InterPro" id="IPR001667">
    <property type="entry name" value="DDH_dom"/>
</dbReference>
<dbReference type="RefSeq" id="WP_307204255.1">
    <property type="nucleotide sequence ID" value="NZ_JAUSSU010000005.1"/>
</dbReference>
<comment type="catalytic activity">
    <reaction evidence="6">
        <text>3',3'-c-di-AMP + H2O = 5'-O-phosphonoadenylyl-(3'-&gt;5')-adenosine + H(+)</text>
        <dbReference type="Rhea" id="RHEA:54420"/>
        <dbReference type="ChEBI" id="CHEBI:15377"/>
        <dbReference type="ChEBI" id="CHEBI:15378"/>
        <dbReference type="ChEBI" id="CHEBI:71500"/>
        <dbReference type="ChEBI" id="CHEBI:138171"/>
    </reaction>
</comment>
<evidence type="ECO:0000256" key="1">
    <source>
        <dbReference type="ARBA" id="ARBA00004651"/>
    </source>
</evidence>
<dbReference type="Gene3D" id="3.90.1640.10">
    <property type="entry name" value="inorganic pyrophosphatase (n-terminal core)"/>
    <property type="match status" value="1"/>
</dbReference>
<dbReference type="PROSITE" id="PS50887">
    <property type="entry name" value="GGDEF"/>
    <property type="match status" value="1"/>
</dbReference>
<dbReference type="PIRSF" id="PIRSF026583">
    <property type="entry name" value="YybT"/>
    <property type="match status" value="1"/>
</dbReference>
<dbReference type="EMBL" id="JAUSSU010000005">
    <property type="protein sequence ID" value="MDQ0113195.1"/>
    <property type="molecule type" value="Genomic_DNA"/>
</dbReference>
<feature type="transmembrane region" description="Helical" evidence="7">
    <location>
        <begin position="34"/>
        <end position="52"/>
    </location>
</feature>
<feature type="domain" description="GGDEF" evidence="8">
    <location>
        <begin position="172"/>
        <end position="300"/>
    </location>
</feature>
<keyword evidence="10" id="KW-1185">Reference proteome</keyword>
<comment type="function">
    <text evidence="6">Has phosphodiesterase (PDE) activity against cyclic-di-AMP (c-di-AMP).</text>
</comment>
<evidence type="ECO:0000313" key="9">
    <source>
        <dbReference type="EMBL" id="MDQ0113195.1"/>
    </source>
</evidence>
<dbReference type="InterPro" id="IPR049553">
    <property type="entry name" value="GdpP-like_PAS"/>
</dbReference>
<dbReference type="InterPro" id="IPR051319">
    <property type="entry name" value="Oligoribo/pAp-PDE_c-di-AMP_PDE"/>
</dbReference>
<comment type="subcellular location">
    <subcellularLocation>
        <location evidence="1">Cell membrane</location>
        <topology evidence="1">Multi-pass membrane protein</topology>
    </subcellularLocation>
</comment>
<keyword evidence="3 7" id="KW-0812">Transmembrane</keyword>
<dbReference type="InterPro" id="IPR003156">
    <property type="entry name" value="DHHA1_dom"/>
</dbReference>
<dbReference type="Gene3D" id="3.10.310.30">
    <property type="match status" value="1"/>
</dbReference>
<evidence type="ECO:0000256" key="5">
    <source>
        <dbReference type="ARBA" id="ARBA00023136"/>
    </source>
</evidence>
<feature type="transmembrane region" description="Helical" evidence="7">
    <location>
        <begin position="12"/>
        <end position="28"/>
    </location>
</feature>
<sequence>MPKFLVTRWHGMHQVWSFVLMVLMTLALSWYEWLLGLIGLLFTGSVLVYTILAERAFRRDLESYLGTLSYRVKKASNDVISELPFGIIIYNEDRAVEWHNPYITQIVGKESVIGCPLTELFPTLQQAKEREGSIEATVGSQVFELIFKPKERILYVKNITERWQLGKRYDEEKLALGVVMIDNLEEVTTGMDDHQRGTLLSKVTTEITEWSQKYHIYLKRLTSDRFLLITDQKTLKVLEQSRFIILDEVREMTGEQKIPITLSIGFAAGAEHIIELGQWAHTSLDIALGRGGDQASVKVGARQSFYGGKTNAVEKRTRVRARVVAHALRDLMKESHNVVIMGHKMPDMDAIGAAIGVLKAAQLFGKEAYIVLEGVNPAIDKMMELIREDERLAKRFVTPEQAASLIVPNTLAVVVDTHKASMVKEPKLLTQTDRIVVVDHHRRSEEFISNAILVYMEPYASSTCELVTELLQYIHERVVLDIRESTALLAGITVDTKSFSLRTGARTFEAASFLRRNGADSMMIQRMLKEDLEEYVRKAEIIKHAEVLYEHVAIAVTESGRKYSQLLIAQTADTLLNMTDILASFVIGERADGLIGISARSLGHMNVQVVMERMGGGGHLTNAAAQLEGTVGEVADKLKQVLKEIDAEEGLFE</sequence>
<comment type="caution">
    <text evidence="9">The sequence shown here is derived from an EMBL/GenBank/DDBJ whole genome shotgun (WGS) entry which is preliminary data.</text>
</comment>
<dbReference type="Pfam" id="PF02272">
    <property type="entry name" value="DHHA1"/>
    <property type="match status" value="1"/>
</dbReference>
<keyword evidence="4 7" id="KW-1133">Transmembrane helix</keyword>
<dbReference type="InterPro" id="IPR038763">
    <property type="entry name" value="DHH_sf"/>
</dbReference>
<dbReference type="InterPro" id="IPR000160">
    <property type="entry name" value="GGDEF_dom"/>
</dbReference>
<dbReference type="Proteomes" id="UP001229346">
    <property type="component" value="Unassembled WGS sequence"/>
</dbReference>